<feature type="region of interest" description="Disordered" evidence="1">
    <location>
        <begin position="379"/>
        <end position="466"/>
    </location>
</feature>
<organism evidence="2 3">
    <name type="scientific">Eumeta variegata</name>
    <name type="common">Bagworm moth</name>
    <name type="synonym">Eumeta japonica</name>
    <dbReference type="NCBI Taxonomy" id="151549"/>
    <lineage>
        <taxon>Eukaryota</taxon>
        <taxon>Metazoa</taxon>
        <taxon>Ecdysozoa</taxon>
        <taxon>Arthropoda</taxon>
        <taxon>Hexapoda</taxon>
        <taxon>Insecta</taxon>
        <taxon>Pterygota</taxon>
        <taxon>Neoptera</taxon>
        <taxon>Endopterygota</taxon>
        <taxon>Lepidoptera</taxon>
        <taxon>Glossata</taxon>
        <taxon>Ditrysia</taxon>
        <taxon>Tineoidea</taxon>
        <taxon>Psychidae</taxon>
        <taxon>Oiketicinae</taxon>
        <taxon>Eumeta</taxon>
    </lineage>
</organism>
<comment type="caution">
    <text evidence="2">The sequence shown here is derived from an EMBL/GenBank/DDBJ whole genome shotgun (WGS) entry which is preliminary data.</text>
</comment>
<name>A0A4C1TJI8_EUMVA</name>
<protein>
    <submittedName>
        <fullName evidence="2">Uncharacterized protein</fullName>
    </submittedName>
</protein>
<feature type="compositionally biased region" description="Basic residues" evidence="1">
    <location>
        <begin position="106"/>
        <end position="119"/>
    </location>
</feature>
<dbReference type="Proteomes" id="UP000299102">
    <property type="component" value="Unassembled WGS sequence"/>
</dbReference>
<evidence type="ECO:0000256" key="1">
    <source>
        <dbReference type="SAM" id="MobiDB-lite"/>
    </source>
</evidence>
<proteinExistence type="predicted"/>
<accession>A0A4C1TJI8</accession>
<feature type="compositionally biased region" description="Polar residues" evidence="1">
    <location>
        <begin position="413"/>
        <end position="427"/>
    </location>
</feature>
<feature type="compositionally biased region" description="Basic and acidic residues" evidence="1">
    <location>
        <begin position="381"/>
        <end position="394"/>
    </location>
</feature>
<reference evidence="2 3" key="1">
    <citation type="journal article" date="2019" name="Commun. Biol.">
        <title>The bagworm genome reveals a unique fibroin gene that provides high tensile strength.</title>
        <authorList>
            <person name="Kono N."/>
            <person name="Nakamura H."/>
            <person name="Ohtoshi R."/>
            <person name="Tomita M."/>
            <person name="Numata K."/>
            <person name="Arakawa K."/>
        </authorList>
    </citation>
    <scope>NUCLEOTIDE SEQUENCE [LARGE SCALE GENOMIC DNA]</scope>
</reference>
<feature type="compositionally biased region" description="Basic and acidic residues" evidence="1">
    <location>
        <begin position="610"/>
        <end position="621"/>
    </location>
</feature>
<evidence type="ECO:0000313" key="2">
    <source>
        <dbReference type="EMBL" id="GBP13461.1"/>
    </source>
</evidence>
<dbReference type="EMBL" id="BGZK01000057">
    <property type="protein sequence ID" value="GBP13461.1"/>
    <property type="molecule type" value="Genomic_DNA"/>
</dbReference>
<gene>
    <name evidence="2" type="ORF">EVAR_4215_1</name>
</gene>
<evidence type="ECO:0000313" key="3">
    <source>
        <dbReference type="Proteomes" id="UP000299102"/>
    </source>
</evidence>
<sequence length="676" mass="76621">MPPKTRSAKTSTKENVFNNASDKPASKIKVVKRKPLGDKTNSGSDESEIGKTIVKQIFPNRKNSSACNKKTDHLKSLKNKKESTRIEENLGVYEFTYDPNDEPPPQKKKRKRVTKKPAPKPKSYFFTQNYDKNLSKALENLKARMKKTVSTVDKVPSVNVEDNRLQSKMQIIENQVSIEKNVPEKMNPTKLAAKTALAENKQIECDINYSPVHTPNPIFDRPQTPIINEANDVLGVQDDISFFDDIPVASSSLNASKNSFASPWRVTINLPHKTPVNMCLKPDMTPAFDGSFIDDETLTNKKHVYTNILSEPTETMSHRAESTPVNENSSWKQSSIMSFIKEVTVKNLKKKKFLTPIKNNSIFDDSIIDVDAITKQSFKTPSEEKTLNRSKTPESPELLEENYNKSTPEKHTTPISPNCKSSTQNKTKSVEKRSKRRNSINKPTLKEAPQENDIGNCFGFDDTENNQENMPLNRVIDHKRIQALKPKSRAVLQELNRIGPSRANLPRVAKAKVRDTEEINKIYEQMQSKETAVLDIVENERSDGKNSDASAVVQEITNGINDDDSQSVHLFEDIDIVHHLKPNRKSYGKAKKVTFQQSSNSDTETQDFNESFHSDDEYTEDKRTLKIPTVKKAPKKTAYKKKVQKLSKKEEEEFEAWAAGFNSMCENVEQCPLVVE</sequence>
<feature type="region of interest" description="Disordered" evidence="1">
    <location>
        <begin position="592"/>
        <end position="621"/>
    </location>
</feature>
<dbReference type="OrthoDB" id="7482643at2759"/>
<feature type="compositionally biased region" description="Polar residues" evidence="1">
    <location>
        <begin position="8"/>
        <end position="21"/>
    </location>
</feature>
<keyword evidence="3" id="KW-1185">Reference proteome</keyword>
<dbReference type="AlphaFoldDB" id="A0A4C1TJI8"/>
<feature type="region of interest" description="Disordered" evidence="1">
    <location>
        <begin position="1"/>
        <end position="123"/>
    </location>
</feature>
<feature type="compositionally biased region" description="Basic and acidic residues" evidence="1">
    <location>
        <begin position="69"/>
        <end position="88"/>
    </location>
</feature>
<feature type="compositionally biased region" description="Polar residues" evidence="1">
    <location>
        <begin position="594"/>
        <end position="609"/>
    </location>
</feature>